<evidence type="ECO:0000313" key="3">
    <source>
        <dbReference type="Proteomes" id="UP001597541"/>
    </source>
</evidence>
<dbReference type="InterPro" id="IPR050229">
    <property type="entry name" value="GlpE_sulfurtransferase"/>
</dbReference>
<dbReference type="SUPFAM" id="SSF52821">
    <property type="entry name" value="Rhodanese/Cell cycle control phosphatase"/>
    <property type="match status" value="1"/>
</dbReference>
<proteinExistence type="predicted"/>
<accession>A0ABW5PD84</accession>
<evidence type="ECO:0000313" key="2">
    <source>
        <dbReference type="EMBL" id="MFD2612871.1"/>
    </source>
</evidence>
<dbReference type="RefSeq" id="WP_377602705.1">
    <property type="nucleotide sequence ID" value="NZ_JBHUME010000007.1"/>
</dbReference>
<organism evidence="2 3">
    <name type="scientific">Paenibacillus gansuensis</name>
    <dbReference type="NCBI Taxonomy" id="306542"/>
    <lineage>
        <taxon>Bacteria</taxon>
        <taxon>Bacillati</taxon>
        <taxon>Bacillota</taxon>
        <taxon>Bacilli</taxon>
        <taxon>Bacillales</taxon>
        <taxon>Paenibacillaceae</taxon>
        <taxon>Paenibacillus</taxon>
    </lineage>
</organism>
<dbReference type="PANTHER" id="PTHR43031">
    <property type="entry name" value="FAD-DEPENDENT OXIDOREDUCTASE"/>
    <property type="match status" value="1"/>
</dbReference>
<comment type="caution">
    <text evidence="2">The sequence shown here is derived from an EMBL/GenBank/DDBJ whole genome shotgun (WGS) entry which is preliminary data.</text>
</comment>
<sequence>MSTYSTISPEQLKLRLDQGEPLNIIDVREDEEVAAGMIPGAKHIPLGQLPERYDEIEKTPELFIMCRSGGRSSRACEYLSSLGFEGVTNITGGMLSWEM</sequence>
<dbReference type="PROSITE" id="PS50206">
    <property type="entry name" value="RHODANESE_3"/>
    <property type="match status" value="1"/>
</dbReference>
<dbReference type="PANTHER" id="PTHR43031:SF17">
    <property type="entry name" value="SULFURTRANSFERASE YTWF-RELATED"/>
    <property type="match status" value="1"/>
</dbReference>
<dbReference type="EMBL" id="JBHUME010000007">
    <property type="protein sequence ID" value="MFD2612871.1"/>
    <property type="molecule type" value="Genomic_DNA"/>
</dbReference>
<name>A0ABW5PD84_9BACL</name>
<reference evidence="3" key="1">
    <citation type="journal article" date="2019" name="Int. J. Syst. Evol. Microbiol.">
        <title>The Global Catalogue of Microorganisms (GCM) 10K type strain sequencing project: providing services to taxonomists for standard genome sequencing and annotation.</title>
        <authorList>
            <consortium name="The Broad Institute Genomics Platform"/>
            <consortium name="The Broad Institute Genome Sequencing Center for Infectious Disease"/>
            <person name="Wu L."/>
            <person name="Ma J."/>
        </authorList>
    </citation>
    <scope>NUCLEOTIDE SEQUENCE [LARGE SCALE GENOMIC DNA]</scope>
    <source>
        <strain evidence="3">KCTC 3950</strain>
    </source>
</reference>
<dbReference type="SMART" id="SM00450">
    <property type="entry name" value="RHOD"/>
    <property type="match status" value="1"/>
</dbReference>
<evidence type="ECO:0000259" key="1">
    <source>
        <dbReference type="PROSITE" id="PS50206"/>
    </source>
</evidence>
<gene>
    <name evidence="2" type="ORF">ACFSUF_10610</name>
</gene>
<keyword evidence="3" id="KW-1185">Reference proteome</keyword>
<dbReference type="InterPro" id="IPR036873">
    <property type="entry name" value="Rhodanese-like_dom_sf"/>
</dbReference>
<feature type="domain" description="Rhodanese" evidence="1">
    <location>
        <begin position="18"/>
        <end position="99"/>
    </location>
</feature>
<dbReference type="Gene3D" id="3.40.250.10">
    <property type="entry name" value="Rhodanese-like domain"/>
    <property type="match status" value="1"/>
</dbReference>
<dbReference type="CDD" id="cd00158">
    <property type="entry name" value="RHOD"/>
    <property type="match status" value="1"/>
</dbReference>
<dbReference type="Pfam" id="PF00581">
    <property type="entry name" value="Rhodanese"/>
    <property type="match status" value="1"/>
</dbReference>
<dbReference type="InterPro" id="IPR001763">
    <property type="entry name" value="Rhodanese-like_dom"/>
</dbReference>
<protein>
    <submittedName>
        <fullName evidence="2">Rhodanese-like domain-containing protein</fullName>
    </submittedName>
</protein>
<dbReference type="Proteomes" id="UP001597541">
    <property type="component" value="Unassembled WGS sequence"/>
</dbReference>